<dbReference type="Proteomes" id="UP000818624">
    <property type="component" value="Chromosome 2"/>
</dbReference>
<evidence type="ECO:0000256" key="6">
    <source>
        <dbReference type="RuleBase" id="RU363137"/>
    </source>
</evidence>
<evidence type="ECO:0000256" key="2">
    <source>
        <dbReference type="ARBA" id="ARBA00005263"/>
    </source>
</evidence>
<comment type="similarity">
    <text evidence="2 6">Belongs to the clathrin light chain family.</text>
</comment>
<evidence type="ECO:0000256" key="5">
    <source>
        <dbReference type="ARBA" id="ARBA00023329"/>
    </source>
</evidence>
<keyword evidence="5 6" id="KW-0968">Cytoplasmic vesicle</keyword>
<feature type="coiled-coil region" evidence="7">
    <location>
        <begin position="217"/>
        <end position="257"/>
    </location>
</feature>
<keyword evidence="10" id="KW-1185">Reference proteome</keyword>
<keyword evidence="7" id="KW-0175">Coiled coil</keyword>
<evidence type="ECO:0000256" key="8">
    <source>
        <dbReference type="SAM" id="MobiDB-lite"/>
    </source>
</evidence>
<keyword evidence="4 6" id="KW-0168">Coated pit</keyword>
<evidence type="ECO:0000313" key="10">
    <source>
        <dbReference type="Proteomes" id="UP000818624"/>
    </source>
</evidence>
<accession>A0ABY8EQZ2</accession>
<comment type="function">
    <text evidence="6">Clathrin is the major protein of the polyhedral coat of coated pits and vesicles.</text>
</comment>
<dbReference type="InterPro" id="IPR000996">
    <property type="entry name" value="Clathrin_L-chain"/>
</dbReference>
<feature type="region of interest" description="Disordered" evidence="8">
    <location>
        <begin position="117"/>
        <end position="198"/>
    </location>
</feature>
<protein>
    <recommendedName>
        <fullName evidence="6">Clathrin light chain</fullName>
    </recommendedName>
</protein>
<feature type="compositionally biased region" description="Basic and acidic residues" evidence="8">
    <location>
        <begin position="47"/>
        <end position="56"/>
    </location>
</feature>
<gene>
    <name evidence="9" type="primary">clc1</name>
    <name evidence="9" type="ORF">GLX27_002588</name>
</gene>
<feature type="region of interest" description="Disordered" evidence="8">
    <location>
        <begin position="276"/>
        <end position="318"/>
    </location>
</feature>
<reference evidence="9 10" key="1">
    <citation type="journal article" date="2020" name="Elife">
        <title>Loss of centromere function drives karyotype evolution in closely related Malassezia species.</title>
        <authorList>
            <person name="Sankaranarayanan S.R."/>
            <person name="Ianiri G."/>
            <person name="Coelho M.A."/>
            <person name="Reza M.H."/>
            <person name="Thimmappa B.C."/>
            <person name="Ganguly P."/>
            <person name="Vadnala R.N."/>
            <person name="Sun S."/>
            <person name="Siddharthan R."/>
            <person name="Tellgren-Roth C."/>
            <person name="Dawson T.L."/>
            <person name="Heitman J."/>
            <person name="Sanyal K."/>
        </authorList>
    </citation>
    <scope>NUCLEOTIDE SEQUENCE [LARGE SCALE GENOMIC DNA]</scope>
    <source>
        <strain evidence="9">CBS14141</strain>
    </source>
</reference>
<evidence type="ECO:0000256" key="4">
    <source>
        <dbReference type="ARBA" id="ARBA00023176"/>
    </source>
</evidence>
<evidence type="ECO:0000256" key="1">
    <source>
        <dbReference type="ARBA" id="ARBA00004180"/>
    </source>
</evidence>
<name>A0ABY8EQZ2_MALFU</name>
<feature type="compositionally biased region" description="Basic residues" evidence="8">
    <location>
        <begin position="304"/>
        <end position="318"/>
    </location>
</feature>
<dbReference type="EMBL" id="CP046235">
    <property type="protein sequence ID" value="WFD47923.1"/>
    <property type="molecule type" value="Genomic_DNA"/>
</dbReference>
<evidence type="ECO:0000313" key="9">
    <source>
        <dbReference type="EMBL" id="WFD47923.1"/>
    </source>
</evidence>
<proteinExistence type="inferred from homology"/>
<dbReference type="Pfam" id="PF01086">
    <property type="entry name" value="Clathrin_lg_ch"/>
    <property type="match status" value="1"/>
</dbReference>
<evidence type="ECO:0000256" key="3">
    <source>
        <dbReference type="ARBA" id="ARBA00023136"/>
    </source>
</evidence>
<keyword evidence="3 6" id="KW-0472">Membrane</keyword>
<feature type="region of interest" description="Disordered" evidence="8">
    <location>
        <begin position="1"/>
        <end position="91"/>
    </location>
</feature>
<comment type="subcellular location">
    <subcellularLocation>
        <location evidence="1 6">Cytoplasmic vesicle membrane</location>
        <topology evidence="1 6">Peripheral membrane protein</topology>
        <orientation evidence="1 6">Cytoplasmic side</orientation>
    </subcellularLocation>
    <subcellularLocation>
        <location evidence="6">Membrane</location>
        <location evidence="6">Coated pit</location>
        <topology evidence="6">Peripheral membrane protein</topology>
        <orientation evidence="6">Cytoplasmic side</orientation>
    </subcellularLocation>
    <text evidence="6">Cytoplasmic face of coated pits and vesicles.</text>
</comment>
<sequence length="318" mass="34786">MAFDFGQLGETDAADPTSDFLQRERQAAGSLLGNDASLFGGSAAQDTPEHDFEQAAHDFPALDDDNQFEDALSGAPEHPVLPATGLPSGAALTRADSLAEFGEPDTRPPMTRVDSLAEFGESDSRTGVSRTDSLAEFSETEVTREPEVLGESGLEARFEASFPEPAELESGVVPVPSVAERAPEPESEAMGVSDKKTPFTYDALDEDTEALRAWRAKQDEEIARRDAQAERMRAEAASKAEQEIDQFYADYNAEKEKNIRKNKYVLFHSHAGRLRRVSASKSSRSWPKARRGRGSPSCWTCRTASRRPSPRSSRARAT</sequence>
<organism evidence="9 10">
    <name type="scientific">Malassezia furfur</name>
    <name type="common">Pityriasis versicolor infection agent</name>
    <name type="synonym">Pityrosporum furfur</name>
    <dbReference type="NCBI Taxonomy" id="55194"/>
    <lineage>
        <taxon>Eukaryota</taxon>
        <taxon>Fungi</taxon>
        <taxon>Dikarya</taxon>
        <taxon>Basidiomycota</taxon>
        <taxon>Ustilaginomycotina</taxon>
        <taxon>Malasseziomycetes</taxon>
        <taxon>Malasseziales</taxon>
        <taxon>Malasseziaceae</taxon>
        <taxon>Malassezia</taxon>
    </lineage>
</organism>
<evidence type="ECO:0000256" key="7">
    <source>
        <dbReference type="SAM" id="Coils"/>
    </source>
</evidence>